<protein>
    <recommendedName>
        <fullName evidence="4">JmjC domain-containing protein</fullName>
    </recommendedName>
</protein>
<evidence type="ECO:0000256" key="1">
    <source>
        <dbReference type="ARBA" id="ARBA00001954"/>
    </source>
</evidence>
<dbReference type="Gene3D" id="2.60.120.650">
    <property type="entry name" value="Cupin"/>
    <property type="match status" value="1"/>
</dbReference>
<gene>
    <name evidence="5" type="ORF">GCM10010319_10530</name>
</gene>
<evidence type="ECO:0000256" key="2">
    <source>
        <dbReference type="ARBA" id="ARBA00022723"/>
    </source>
</evidence>
<dbReference type="PANTHER" id="PTHR13096">
    <property type="entry name" value="MINA53 MYC INDUCED NUCLEAR ANTIGEN"/>
    <property type="match status" value="1"/>
</dbReference>
<dbReference type="EMBL" id="BAAABW010000004">
    <property type="protein sequence ID" value="GAA0336388.1"/>
    <property type="molecule type" value="Genomic_DNA"/>
</dbReference>
<evidence type="ECO:0000313" key="6">
    <source>
        <dbReference type="Proteomes" id="UP001500063"/>
    </source>
</evidence>
<name>A0ABP3G579_9ACTN</name>
<dbReference type="SUPFAM" id="SSF51197">
    <property type="entry name" value="Clavaminate synthase-like"/>
    <property type="match status" value="1"/>
</dbReference>
<evidence type="ECO:0000256" key="3">
    <source>
        <dbReference type="ARBA" id="ARBA00023004"/>
    </source>
</evidence>
<dbReference type="PANTHER" id="PTHR13096:SF9">
    <property type="entry name" value="BIFUNCTIONAL LYSINE-SPECIFIC DEMETHYLASE AND HISTIDYL-HYDROXYLASE"/>
    <property type="match status" value="1"/>
</dbReference>
<sequence>MSLRLLLPEDGVTELLLAWPDEPRVYVRGRTALDETVTSDFIRDYLFTGCAPAQEIAVVKAPNPSVNRDAFMTNGRTDPSKLWELHQRGHTIRLGNLQRVIPYMAHVSRHIQEETGCSNYVHAFLTPPGNQGLRHHWDQQMAVIAQTAGTKRWQLWQPPVGAPMREFNESWRVWREDYIPTWEAQGPDLVVDLKAGESLLLPRGWVHNPLVAASDETSVHLTFAIRERTPLWLAEKLIGKAIGEDRFRRIILPGELGEGGLVRQLSETRAALVQYLEGLDLARLALDVRQAAVTELEYTT</sequence>
<dbReference type="InterPro" id="IPR003347">
    <property type="entry name" value="JmjC_dom"/>
</dbReference>
<accession>A0ABP3G579</accession>
<dbReference type="InterPro" id="IPR039994">
    <property type="entry name" value="NO66-like"/>
</dbReference>
<dbReference type="Proteomes" id="UP001500063">
    <property type="component" value="Unassembled WGS sequence"/>
</dbReference>
<comment type="cofactor">
    <cofactor evidence="1">
        <name>Fe(2+)</name>
        <dbReference type="ChEBI" id="CHEBI:29033"/>
    </cofactor>
</comment>
<organism evidence="5 6">
    <name type="scientific">Streptomyces blastmyceticus</name>
    <dbReference type="NCBI Taxonomy" id="68180"/>
    <lineage>
        <taxon>Bacteria</taxon>
        <taxon>Bacillati</taxon>
        <taxon>Actinomycetota</taxon>
        <taxon>Actinomycetes</taxon>
        <taxon>Kitasatosporales</taxon>
        <taxon>Streptomycetaceae</taxon>
        <taxon>Streptomyces</taxon>
    </lineage>
</organism>
<keyword evidence="3" id="KW-0408">Iron</keyword>
<dbReference type="Pfam" id="PF08007">
    <property type="entry name" value="JmjC_2"/>
    <property type="match status" value="1"/>
</dbReference>
<comment type="caution">
    <text evidence="5">The sequence shown here is derived from an EMBL/GenBank/DDBJ whole genome shotgun (WGS) entry which is preliminary data.</text>
</comment>
<feature type="domain" description="JmjC" evidence="4">
    <location>
        <begin position="90"/>
        <end position="240"/>
    </location>
</feature>
<keyword evidence="6" id="KW-1185">Reference proteome</keyword>
<dbReference type="PROSITE" id="PS51184">
    <property type="entry name" value="JMJC"/>
    <property type="match status" value="1"/>
</dbReference>
<reference evidence="6" key="1">
    <citation type="journal article" date="2019" name="Int. J. Syst. Evol. Microbiol.">
        <title>The Global Catalogue of Microorganisms (GCM) 10K type strain sequencing project: providing services to taxonomists for standard genome sequencing and annotation.</title>
        <authorList>
            <consortium name="The Broad Institute Genomics Platform"/>
            <consortium name="The Broad Institute Genome Sequencing Center for Infectious Disease"/>
            <person name="Wu L."/>
            <person name="Ma J."/>
        </authorList>
    </citation>
    <scope>NUCLEOTIDE SEQUENCE [LARGE SCALE GENOMIC DNA]</scope>
    <source>
        <strain evidence="6">JCM 4565</strain>
    </source>
</reference>
<proteinExistence type="predicted"/>
<evidence type="ECO:0000259" key="4">
    <source>
        <dbReference type="PROSITE" id="PS51184"/>
    </source>
</evidence>
<evidence type="ECO:0000313" key="5">
    <source>
        <dbReference type="EMBL" id="GAA0336388.1"/>
    </source>
</evidence>
<dbReference type="RefSeq" id="WP_344116474.1">
    <property type="nucleotide sequence ID" value="NZ_BAAABW010000004.1"/>
</dbReference>
<keyword evidence="2" id="KW-0479">Metal-binding</keyword>